<sequence>MEQDLPIFKEIRDSFGQLALQNVRHWEWAVIRTGTTKEQLYFLHSCVRNNLFPKSVHYKPPVQTNRAREIARTMSKKMLQELITDAHKRLEKYTAAIYYWREKCAELLSDEWISKLDKAIEKQMNVKRKIKRERLNQKLENMKRSDKENRKNVEMQLENLCISPRSALNIEIEEEAFNSSPDTEDLPSFAAALQLSLQDEGQTRCPFKCHQGGQSFSNPHPIA</sequence>
<accession>A0A3P6T0J7</accession>
<reference evidence="2 3" key="1">
    <citation type="submission" date="2018-11" db="EMBL/GenBank/DDBJ databases">
        <authorList>
            <consortium name="Pathogen Informatics"/>
        </authorList>
    </citation>
    <scope>NUCLEOTIDE SEQUENCE [LARGE SCALE GENOMIC DNA]</scope>
</reference>
<feature type="coiled-coil region" evidence="1">
    <location>
        <begin position="113"/>
        <end position="156"/>
    </location>
</feature>
<evidence type="ECO:0000313" key="3">
    <source>
        <dbReference type="Proteomes" id="UP000281553"/>
    </source>
</evidence>
<evidence type="ECO:0000256" key="1">
    <source>
        <dbReference type="SAM" id="Coils"/>
    </source>
</evidence>
<proteinExistence type="predicted"/>
<name>A0A3P6T0J7_DIBLA</name>
<keyword evidence="3" id="KW-1185">Reference proteome</keyword>
<dbReference type="OrthoDB" id="6229575at2759"/>
<evidence type="ECO:0000313" key="2">
    <source>
        <dbReference type="EMBL" id="VDK81246.1"/>
    </source>
</evidence>
<dbReference type="EMBL" id="UYRU01043304">
    <property type="protein sequence ID" value="VDK81246.1"/>
    <property type="molecule type" value="Genomic_DNA"/>
</dbReference>
<gene>
    <name evidence="2" type="ORF">DILT_LOCUS3202</name>
</gene>
<keyword evidence="1" id="KW-0175">Coiled coil</keyword>
<dbReference type="Proteomes" id="UP000281553">
    <property type="component" value="Unassembled WGS sequence"/>
</dbReference>
<organism evidence="2 3">
    <name type="scientific">Dibothriocephalus latus</name>
    <name type="common">Fish tapeworm</name>
    <name type="synonym">Diphyllobothrium latum</name>
    <dbReference type="NCBI Taxonomy" id="60516"/>
    <lineage>
        <taxon>Eukaryota</taxon>
        <taxon>Metazoa</taxon>
        <taxon>Spiralia</taxon>
        <taxon>Lophotrochozoa</taxon>
        <taxon>Platyhelminthes</taxon>
        <taxon>Cestoda</taxon>
        <taxon>Eucestoda</taxon>
        <taxon>Diphyllobothriidea</taxon>
        <taxon>Diphyllobothriidae</taxon>
        <taxon>Dibothriocephalus</taxon>
    </lineage>
</organism>
<protein>
    <submittedName>
        <fullName evidence="2">Uncharacterized protein</fullName>
    </submittedName>
</protein>
<dbReference type="AlphaFoldDB" id="A0A3P6T0J7"/>